<dbReference type="CDD" id="cd19804">
    <property type="entry name" value="Bbox1_TRIM19_C-V"/>
    <property type="match status" value="1"/>
</dbReference>
<organism evidence="9 10">
    <name type="scientific">Podarcis lilfordi</name>
    <name type="common">Lilford's wall lizard</name>
    <dbReference type="NCBI Taxonomy" id="74358"/>
    <lineage>
        <taxon>Eukaryota</taxon>
        <taxon>Metazoa</taxon>
        <taxon>Chordata</taxon>
        <taxon>Craniata</taxon>
        <taxon>Vertebrata</taxon>
        <taxon>Euteleostomi</taxon>
        <taxon>Lepidosauria</taxon>
        <taxon>Squamata</taxon>
        <taxon>Bifurcata</taxon>
        <taxon>Unidentata</taxon>
        <taxon>Episquamata</taxon>
        <taxon>Laterata</taxon>
        <taxon>Lacertibaenia</taxon>
        <taxon>Lacertidae</taxon>
        <taxon>Podarcis</taxon>
    </lineage>
</organism>
<dbReference type="GO" id="GO:0008270">
    <property type="term" value="F:zinc ion binding"/>
    <property type="evidence" value="ECO:0007669"/>
    <property type="project" value="UniProtKB-KW"/>
</dbReference>
<evidence type="ECO:0000259" key="7">
    <source>
        <dbReference type="PROSITE" id="PS50089"/>
    </source>
</evidence>
<dbReference type="InterPro" id="IPR047153">
    <property type="entry name" value="TRIM45/56/19-like"/>
</dbReference>
<dbReference type="SUPFAM" id="SSF57850">
    <property type="entry name" value="RING/U-box"/>
    <property type="match status" value="1"/>
</dbReference>
<evidence type="ECO:0000256" key="3">
    <source>
        <dbReference type="ARBA" id="ARBA00022833"/>
    </source>
</evidence>
<dbReference type="SUPFAM" id="SSF46966">
    <property type="entry name" value="Spectrin repeat"/>
    <property type="match status" value="1"/>
</dbReference>
<feature type="domain" description="RING-type" evidence="7">
    <location>
        <begin position="101"/>
        <end position="138"/>
    </location>
</feature>
<feature type="region of interest" description="Disordered" evidence="6">
    <location>
        <begin position="1"/>
        <end position="69"/>
    </location>
</feature>
<keyword evidence="2 4" id="KW-0863">Zinc-finger</keyword>
<dbReference type="PANTHER" id="PTHR25462">
    <property type="entry name" value="BONUS, ISOFORM C-RELATED"/>
    <property type="match status" value="1"/>
</dbReference>
<dbReference type="InterPro" id="IPR001841">
    <property type="entry name" value="Znf_RING"/>
</dbReference>
<dbReference type="AlphaFoldDB" id="A0AA35PGB9"/>
<dbReference type="PROSITE" id="PS50089">
    <property type="entry name" value="ZF_RING_2"/>
    <property type="match status" value="1"/>
</dbReference>
<dbReference type="GO" id="GO:0005654">
    <property type="term" value="C:nucleoplasm"/>
    <property type="evidence" value="ECO:0007669"/>
    <property type="project" value="TreeGrafter"/>
</dbReference>
<evidence type="ECO:0000256" key="1">
    <source>
        <dbReference type="ARBA" id="ARBA00022723"/>
    </source>
</evidence>
<name>A0AA35PGB9_9SAUR</name>
<dbReference type="Gene3D" id="3.30.40.10">
    <property type="entry name" value="Zinc/RING finger domain, C3HC4 (zinc finger)"/>
    <property type="match status" value="1"/>
</dbReference>
<feature type="domain" description="B box-type" evidence="8">
    <location>
        <begin position="171"/>
        <end position="216"/>
    </location>
</feature>
<evidence type="ECO:0000313" key="10">
    <source>
        <dbReference type="Proteomes" id="UP001178461"/>
    </source>
</evidence>
<dbReference type="Pfam" id="PF12126">
    <property type="entry name" value="PML_CC"/>
    <property type="match status" value="1"/>
</dbReference>
<accession>A0AA35PGB9</accession>
<keyword evidence="1" id="KW-0479">Metal-binding</keyword>
<feature type="compositionally biased region" description="Basic and acidic residues" evidence="6">
    <location>
        <begin position="1"/>
        <end position="21"/>
    </location>
</feature>
<evidence type="ECO:0000256" key="5">
    <source>
        <dbReference type="SAM" id="Coils"/>
    </source>
</evidence>
<dbReference type="InterPro" id="IPR017907">
    <property type="entry name" value="Znf_RING_CS"/>
</dbReference>
<dbReference type="GO" id="GO:0008630">
    <property type="term" value="P:intrinsic apoptotic signaling pathway in response to DNA damage"/>
    <property type="evidence" value="ECO:0007669"/>
    <property type="project" value="TreeGrafter"/>
</dbReference>
<dbReference type="Proteomes" id="UP001178461">
    <property type="component" value="Chromosome 9"/>
</dbReference>
<sequence length="591" mass="66372">MHARDRRNLELGPKKAPEAARRIPGSRMPLQAGRASAAPPSRRALLSRQPRAASSAASSQGQSESEPRRLAAAAAIPRRGCCFAIRTPLQEMEEEFEFLLCGRCQREAPNPKLLACLHTVCIECLDENKPVGQCPVCRFSFARASGVPFQDNVLFSSLQAKLNTYRKIAGDRDLVCDNCKDAAEFWCSECSEFLCLKCYKSHQWYLKQKSHETQKLADLKKDTAQSFLEGAKKSSNLLCSEHTQVISIYCRGCRKPLCCSCALLDGEHYNAKLYCDIRAEIEGRKEELGRIKAELGEKRRSYEKTCSAVHERLQQLEKVRKETRDEIQEKVEEMVQWIQSKGEELLAKADSQLHQEREDVQRKLQCAERIVKRLESGERLVEKMNLFASDQEVLDMAPFVKESLDDLRREKVLAVGFRVQADNISEVRGELHALFNRVRGCEDAVGCLPSVSRPVAPAVSSKGLHNEKSQPRTQAPTYTLSLRKTPHGFVSSISCPVKRLMGQTEKSIQASPKAMKLEDHYHDDGQSSEMHVQDVGLSSWSPSPRESTPEREQCGAVNSVDLLENSVHEICESEVASILISSSEDTEDDMM</sequence>
<feature type="region of interest" description="Disordered" evidence="6">
    <location>
        <begin position="457"/>
        <end position="481"/>
    </location>
</feature>
<feature type="compositionally biased region" description="Low complexity" evidence="6">
    <location>
        <begin position="34"/>
        <end position="64"/>
    </location>
</feature>
<dbReference type="InterPro" id="IPR013083">
    <property type="entry name" value="Znf_RING/FYVE/PHD"/>
</dbReference>
<dbReference type="SUPFAM" id="SSF57845">
    <property type="entry name" value="B-box zinc-binding domain"/>
    <property type="match status" value="1"/>
</dbReference>
<evidence type="ECO:0000256" key="6">
    <source>
        <dbReference type="SAM" id="MobiDB-lite"/>
    </source>
</evidence>
<dbReference type="GO" id="GO:0044790">
    <property type="term" value="P:suppression of viral release by host"/>
    <property type="evidence" value="ECO:0007669"/>
    <property type="project" value="TreeGrafter"/>
</dbReference>
<dbReference type="Pfam" id="PF22586">
    <property type="entry name" value="ANCHR-like_BBOX"/>
    <property type="match status" value="1"/>
</dbReference>
<dbReference type="PROSITE" id="PS00518">
    <property type="entry name" value="ZF_RING_1"/>
    <property type="match status" value="1"/>
</dbReference>
<feature type="compositionally biased region" description="Polar residues" evidence="6">
    <location>
        <begin position="536"/>
        <end position="546"/>
    </location>
</feature>
<feature type="region of interest" description="Disordered" evidence="6">
    <location>
        <begin position="524"/>
        <end position="557"/>
    </location>
</feature>
<feature type="compositionally biased region" description="Polar residues" evidence="6">
    <location>
        <begin position="471"/>
        <end position="481"/>
    </location>
</feature>
<dbReference type="SMART" id="SM00184">
    <property type="entry name" value="RING"/>
    <property type="match status" value="1"/>
</dbReference>
<dbReference type="SMART" id="SM00336">
    <property type="entry name" value="BBOX"/>
    <property type="match status" value="2"/>
</dbReference>
<dbReference type="GO" id="GO:0045087">
    <property type="term" value="P:innate immune response"/>
    <property type="evidence" value="ECO:0007669"/>
    <property type="project" value="TreeGrafter"/>
</dbReference>
<feature type="coiled-coil region" evidence="5">
    <location>
        <begin position="306"/>
        <end position="333"/>
    </location>
</feature>
<dbReference type="PROSITE" id="PS50119">
    <property type="entry name" value="ZF_BBOX"/>
    <property type="match status" value="2"/>
</dbReference>
<keyword evidence="3" id="KW-0862">Zinc</keyword>
<gene>
    <name evidence="9" type="ORF">PODLI_1B011245</name>
</gene>
<evidence type="ECO:0000313" key="9">
    <source>
        <dbReference type="EMBL" id="CAI5783652.1"/>
    </source>
</evidence>
<feature type="domain" description="B box-type" evidence="8">
    <location>
        <begin position="234"/>
        <end position="268"/>
    </location>
</feature>
<evidence type="ECO:0000256" key="2">
    <source>
        <dbReference type="ARBA" id="ARBA00022771"/>
    </source>
</evidence>
<keyword evidence="10" id="KW-1185">Reference proteome</keyword>
<protein>
    <submittedName>
        <fullName evidence="9">Protein PML isoform X1</fullName>
    </submittedName>
</protein>
<dbReference type="PANTHER" id="PTHR25462:SF302">
    <property type="entry name" value="PROTEIN PML"/>
    <property type="match status" value="1"/>
</dbReference>
<dbReference type="EMBL" id="OX395134">
    <property type="protein sequence ID" value="CAI5783652.1"/>
    <property type="molecule type" value="Genomic_DNA"/>
</dbReference>
<reference evidence="9" key="1">
    <citation type="submission" date="2022-12" db="EMBL/GenBank/DDBJ databases">
        <authorList>
            <person name="Alioto T."/>
            <person name="Alioto T."/>
            <person name="Gomez Garrido J."/>
        </authorList>
    </citation>
    <scope>NUCLEOTIDE SEQUENCE</scope>
</reference>
<evidence type="ECO:0000256" key="4">
    <source>
        <dbReference type="PROSITE-ProRule" id="PRU00024"/>
    </source>
</evidence>
<evidence type="ECO:0000259" key="8">
    <source>
        <dbReference type="PROSITE" id="PS50119"/>
    </source>
</evidence>
<dbReference type="InterPro" id="IPR021978">
    <property type="entry name" value="PML-like_CC"/>
</dbReference>
<proteinExistence type="predicted"/>
<dbReference type="InterPro" id="IPR000315">
    <property type="entry name" value="Znf_B-box"/>
</dbReference>
<keyword evidence="5" id="KW-0175">Coiled coil</keyword>
<dbReference type="Gene3D" id="3.30.160.60">
    <property type="entry name" value="Classic Zinc Finger"/>
    <property type="match status" value="1"/>
</dbReference>